<evidence type="ECO:0000313" key="3">
    <source>
        <dbReference type="Proteomes" id="UP001604336"/>
    </source>
</evidence>
<reference evidence="3" key="1">
    <citation type="submission" date="2024-07" db="EMBL/GenBank/DDBJ databases">
        <title>Two chromosome-level genome assemblies of Korean endemic species Abeliophyllum distichum and Forsythia ovata (Oleaceae).</title>
        <authorList>
            <person name="Jang H."/>
        </authorList>
    </citation>
    <scope>NUCLEOTIDE SEQUENCE [LARGE SCALE GENOMIC DNA]</scope>
</reference>
<name>A0ABD1PB28_9LAMI</name>
<proteinExistence type="predicted"/>
<sequence>MRVAYSTVASKVDSTEKLLKAMSTKHDNYMLEMNGKYESIVDMLAKMSMSKDKQVEGSMSKDKQLEGLHVGSAEGSVLGGRFGGENRTGRNGNDTRLNHKLPKIDFPQFCGENPREWGKADVWFHGFQSSHPDADWGLLTTEVCRRFAETIGEEVVGTFCKIRQYGRIVEYVEKFEELKA</sequence>
<comment type="caution">
    <text evidence="2">The sequence shown here is derived from an EMBL/GenBank/DDBJ whole genome shotgun (WGS) entry which is preliminary data.</text>
</comment>
<dbReference type="EMBL" id="JBFOLK010000014">
    <property type="protein sequence ID" value="KAL2461067.1"/>
    <property type="molecule type" value="Genomic_DNA"/>
</dbReference>
<feature type="region of interest" description="Disordered" evidence="1">
    <location>
        <begin position="76"/>
        <end position="97"/>
    </location>
</feature>
<gene>
    <name evidence="2" type="ORF">Adt_44487</name>
</gene>
<keyword evidence="3" id="KW-1185">Reference proteome</keyword>
<evidence type="ECO:0000256" key="1">
    <source>
        <dbReference type="SAM" id="MobiDB-lite"/>
    </source>
</evidence>
<organism evidence="2 3">
    <name type="scientific">Abeliophyllum distichum</name>
    <dbReference type="NCBI Taxonomy" id="126358"/>
    <lineage>
        <taxon>Eukaryota</taxon>
        <taxon>Viridiplantae</taxon>
        <taxon>Streptophyta</taxon>
        <taxon>Embryophyta</taxon>
        <taxon>Tracheophyta</taxon>
        <taxon>Spermatophyta</taxon>
        <taxon>Magnoliopsida</taxon>
        <taxon>eudicotyledons</taxon>
        <taxon>Gunneridae</taxon>
        <taxon>Pentapetalae</taxon>
        <taxon>asterids</taxon>
        <taxon>lamiids</taxon>
        <taxon>Lamiales</taxon>
        <taxon>Oleaceae</taxon>
        <taxon>Forsythieae</taxon>
        <taxon>Abeliophyllum</taxon>
    </lineage>
</organism>
<protein>
    <recommendedName>
        <fullName evidence="4">Retrotransposon gag domain-containing protein</fullName>
    </recommendedName>
</protein>
<accession>A0ABD1PB28</accession>
<evidence type="ECO:0008006" key="4">
    <source>
        <dbReference type="Google" id="ProtNLM"/>
    </source>
</evidence>
<evidence type="ECO:0000313" key="2">
    <source>
        <dbReference type="EMBL" id="KAL2461067.1"/>
    </source>
</evidence>
<dbReference type="Proteomes" id="UP001604336">
    <property type="component" value="Unassembled WGS sequence"/>
</dbReference>
<dbReference type="AlphaFoldDB" id="A0ABD1PB28"/>